<dbReference type="InterPro" id="IPR011989">
    <property type="entry name" value="ARM-like"/>
</dbReference>
<evidence type="ECO:0008006" key="4">
    <source>
        <dbReference type="Google" id="ProtNLM"/>
    </source>
</evidence>
<evidence type="ECO:0000313" key="2">
    <source>
        <dbReference type="EMBL" id="RXG30720.1"/>
    </source>
</evidence>
<reference evidence="2 3" key="1">
    <citation type="submission" date="2018-07" db="EMBL/GenBank/DDBJ databases">
        <title>Leeuwenhoekiella genomics.</title>
        <authorList>
            <person name="Tahon G."/>
            <person name="Willems A."/>
        </authorList>
    </citation>
    <scope>NUCLEOTIDE SEQUENCE [LARGE SCALE GENOMIC DNA]</scope>
    <source>
        <strain evidence="2 3">LMG 1345</strain>
    </source>
</reference>
<dbReference type="InterPro" id="IPR016024">
    <property type="entry name" value="ARM-type_fold"/>
</dbReference>
<keyword evidence="1" id="KW-0812">Transmembrane</keyword>
<keyword evidence="1" id="KW-1133">Transmembrane helix</keyword>
<proteinExistence type="predicted"/>
<feature type="transmembrane region" description="Helical" evidence="1">
    <location>
        <begin position="36"/>
        <end position="57"/>
    </location>
</feature>
<keyword evidence="1" id="KW-0472">Membrane</keyword>
<comment type="caution">
    <text evidence="2">The sequence shown here is derived from an EMBL/GenBank/DDBJ whole genome shotgun (WGS) entry which is preliminary data.</text>
</comment>
<gene>
    <name evidence="2" type="ORF">DSL99_1763</name>
</gene>
<organism evidence="2 3">
    <name type="scientific">Leeuwenhoekiella marinoflava</name>
    <dbReference type="NCBI Taxonomy" id="988"/>
    <lineage>
        <taxon>Bacteria</taxon>
        <taxon>Pseudomonadati</taxon>
        <taxon>Bacteroidota</taxon>
        <taxon>Flavobacteriia</taxon>
        <taxon>Flavobacteriales</taxon>
        <taxon>Flavobacteriaceae</taxon>
        <taxon>Leeuwenhoekiella</taxon>
    </lineage>
</organism>
<dbReference type="STRING" id="1122159.SAMN02745246_01896"/>
<dbReference type="EMBL" id="QOVL01000007">
    <property type="protein sequence ID" value="RXG30720.1"/>
    <property type="molecule type" value="Genomic_DNA"/>
</dbReference>
<sequence>MVKVTQAPQVAIEFIIMLIALLELEEWSFVLKVNLLLSLFFLMLTLLFVGLVLYLRIQKNFKEAHRKKLESKFIDFANTFLFDDSINTSKELADFKYKNLKSSYDHKLLIKQVLIFDENLKGESTVLIKEIFYGLGLYDFLIKDLNRSQWFNKARALFAFSKLGIVVPDHLIMPLLQSQRVELRQHAILYFLNTSKTDPLVFLDNLEDRLTLWQQVLIENSLKSFEVEIPDFARWLKHKEASIVVFCIKMILSFNQFQNIPFLLDCLDHTSERVRHQAIHVLQVMEVSEALQLMLAHFPEETAANKRSILYAIGKIGTYQDLQTLVPFIHKEEENLQIDFYKISGLFGDEIPVKKLLNIETITKDWEDFQEYSINRSIGA</sequence>
<dbReference type="Proteomes" id="UP000290608">
    <property type="component" value="Unassembled WGS sequence"/>
</dbReference>
<accession>A0A4Q0PLX5</accession>
<protein>
    <recommendedName>
        <fullName evidence="4">HEAT repeat protein</fullName>
    </recommendedName>
</protein>
<feature type="transmembrane region" description="Helical" evidence="1">
    <location>
        <begin position="7"/>
        <end position="24"/>
    </location>
</feature>
<dbReference type="Gene3D" id="1.25.10.10">
    <property type="entry name" value="Leucine-rich Repeat Variant"/>
    <property type="match status" value="1"/>
</dbReference>
<dbReference type="AlphaFoldDB" id="A0A4Q0PLX5"/>
<dbReference type="SUPFAM" id="SSF48371">
    <property type="entry name" value="ARM repeat"/>
    <property type="match status" value="1"/>
</dbReference>
<evidence type="ECO:0000256" key="1">
    <source>
        <dbReference type="SAM" id="Phobius"/>
    </source>
</evidence>
<evidence type="ECO:0000313" key="3">
    <source>
        <dbReference type="Proteomes" id="UP000290608"/>
    </source>
</evidence>
<name>A0A4Q0PLX5_9FLAO</name>